<proteinExistence type="predicted"/>
<evidence type="ECO:0000313" key="1">
    <source>
        <dbReference type="EMBL" id="OGZ78429.1"/>
    </source>
</evidence>
<sequence length="106" mass="12317">MLNDNDIKKIGEVVDIKIKENNKTIIDDLRKKLVGDLVEVFVTKTDFEGFKDEYKQEFAKAFNPIDKKIGQEADEAQEQIMLKSKVDRHEKWIGQIAHKVDLKLES</sequence>
<dbReference type="STRING" id="1802223.A2358_02655"/>
<evidence type="ECO:0000313" key="2">
    <source>
        <dbReference type="Proteomes" id="UP000178650"/>
    </source>
</evidence>
<dbReference type="EMBL" id="MHPJ01000021">
    <property type="protein sequence ID" value="OGZ78429.1"/>
    <property type="molecule type" value="Genomic_DNA"/>
</dbReference>
<comment type="caution">
    <text evidence="1">The sequence shown here is derived from an EMBL/GenBank/DDBJ whole genome shotgun (WGS) entry which is preliminary data.</text>
</comment>
<accession>A0A1G2IU55</accession>
<organism evidence="1 2">
    <name type="scientific">Candidatus Staskawiczbacteria bacterium RIFOXYB1_FULL_37_44</name>
    <dbReference type="NCBI Taxonomy" id="1802223"/>
    <lineage>
        <taxon>Bacteria</taxon>
        <taxon>Candidatus Staskawicziibacteriota</taxon>
    </lineage>
</organism>
<dbReference type="Proteomes" id="UP000178650">
    <property type="component" value="Unassembled WGS sequence"/>
</dbReference>
<protein>
    <submittedName>
        <fullName evidence="1">Uncharacterized protein</fullName>
    </submittedName>
</protein>
<dbReference type="AlphaFoldDB" id="A0A1G2IU55"/>
<reference evidence="1 2" key="1">
    <citation type="journal article" date="2016" name="Nat. Commun.">
        <title>Thousands of microbial genomes shed light on interconnected biogeochemical processes in an aquifer system.</title>
        <authorList>
            <person name="Anantharaman K."/>
            <person name="Brown C.T."/>
            <person name="Hug L.A."/>
            <person name="Sharon I."/>
            <person name="Castelle C.J."/>
            <person name="Probst A.J."/>
            <person name="Thomas B.C."/>
            <person name="Singh A."/>
            <person name="Wilkins M.J."/>
            <person name="Karaoz U."/>
            <person name="Brodie E.L."/>
            <person name="Williams K.H."/>
            <person name="Hubbard S.S."/>
            <person name="Banfield J.F."/>
        </authorList>
    </citation>
    <scope>NUCLEOTIDE SEQUENCE [LARGE SCALE GENOMIC DNA]</scope>
</reference>
<name>A0A1G2IU55_9BACT</name>
<gene>
    <name evidence="1" type="ORF">A2358_02655</name>
</gene>